<evidence type="ECO:0000313" key="3">
    <source>
        <dbReference type="Proteomes" id="UP000295832"/>
    </source>
</evidence>
<proteinExistence type="predicted"/>
<dbReference type="AlphaFoldDB" id="A0A4R8H138"/>
<sequence length="57" mass="6869">MWSVKRIVKRWWNSPIEYSLGLGAIAFYFLDHNLQFAAWLGFATIFFLVFRIIERND</sequence>
<feature type="transmembrane region" description="Helical" evidence="1">
    <location>
        <begin position="12"/>
        <end position="30"/>
    </location>
</feature>
<keyword evidence="1" id="KW-0472">Membrane</keyword>
<organism evidence="2 3">
    <name type="scientific">Orenia marismortui</name>
    <dbReference type="NCBI Taxonomy" id="46469"/>
    <lineage>
        <taxon>Bacteria</taxon>
        <taxon>Bacillati</taxon>
        <taxon>Bacillota</taxon>
        <taxon>Clostridia</taxon>
        <taxon>Halanaerobiales</taxon>
        <taxon>Halobacteroidaceae</taxon>
        <taxon>Orenia</taxon>
    </lineage>
</organism>
<reference evidence="2 3" key="1">
    <citation type="submission" date="2019-03" db="EMBL/GenBank/DDBJ databases">
        <title>Subsurface microbial communities from deep shales in Ohio and West Virginia, USA.</title>
        <authorList>
            <person name="Wrighton K."/>
        </authorList>
    </citation>
    <scope>NUCLEOTIDE SEQUENCE [LARGE SCALE GENOMIC DNA]</scope>
    <source>
        <strain evidence="2 3">MSL 6dP</strain>
    </source>
</reference>
<gene>
    <name evidence="2" type="ORF">C7959_103100</name>
</gene>
<feature type="transmembrane region" description="Helical" evidence="1">
    <location>
        <begin position="36"/>
        <end position="53"/>
    </location>
</feature>
<dbReference type="RefSeq" id="WP_166667872.1">
    <property type="nucleotide sequence ID" value="NZ_SOEG01000003.1"/>
</dbReference>
<comment type="caution">
    <text evidence="2">The sequence shown here is derived from an EMBL/GenBank/DDBJ whole genome shotgun (WGS) entry which is preliminary data.</text>
</comment>
<keyword evidence="1" id="KW-1133">Transmembrane helix</keyword>
<protein>
    <submittedName>
        <fullName evidence="2">Uncharacterized protein</fullName>
    </submittedName>
</protein>
<dbReference type="EMBL" id="SOEG01000003">
    <property type="protein sequence ID" value="TDX53248.1"/>
    <property type="molecule type" value="Genomic_DNA"/>
</dbReference>
<accession>A0A4R8H138</accession>
<evidence type="ECO:0000256" key="1">
    <source>
        <dbReference type="SAM" id="Phobius"/>
    </source>
</evidence>
<keyword evidence="3" id="KW-1185">Reference proteome</keyword>
<dbReference type="Proteomes" id="UP000295832">
    <property type="component" value="Unassembled WGS sequence"/>
</dbReference>
<evidence type="ECO:0000313" key="2">
    <source>
        <dbReference type="EMBL" id="TDX53248.1"/>
    </source>
</evidence>
<name>A0A4R8H138_9FIRM</name>
<keyword evidence="1" id="KW-0812">Transmembrane</keyword>